<evidence type="ECO:0000259" key="2">
    <source>
        <dbReference type="Pfam" id="PF07859"/>
    </source>
</evidence>
<dbReference type="GO" id="GO:0016787">
    <property type="term" value="F:hydrolase activity"/>
    <property type="evidence" value="ECO:0007669"/>
    <property type="project" value="UniProtKB-KW"/>
</dbReference>
<proteinExistence type="predicted"/>
<evidence type="ECO:0000313" key="4">
    <source>
        <dbReference type="Proteomes" id="UP000799428"/>
    </source>
</evidence>
<keyword evidence="4" id="KW-1185">Reference proteome</keyword>
<dbReference type="InterPro" id="IPR050300">
    <property type="entry name" value="GDXG_lipolytic_enzyme"/>
</dbReference>
<dbReference type="OrthoDB" id="2152029at2759"/>
<reference evidence="3" key="1">
    <citation type="journal article" date="2020" name="Stud. Mycol.">
        <title>101 Dothideomycetes genomes: a test case for predicting lifestyles and emergence of pathogens.</title>
        <authorList>
            <person name="Haridas S."/>
            <person name="Albert R."/>
            <person name="Binder M."/>
            <person name="Bloem J."/>
            <person name="Labutti K."/>
            <person name="Salamov A."/>
            <person name="Andreopoulos B."/>
            <person name="Baker S."/>
            <person name="Barry K."/>
            <person name="Bills G."/>
            <person name="Bluhm B."/>
            <person name="Cannon C."/>
            <person name="Castanera R."/>
            <person name="Culley D."/>
            <person name="Daum C."/>
            <person name="Ezra D."/>
            <person name="Gonzalez J."/>
            <person name="Henrissat B."/>
            <person name="Kuo A."/>
            <person name="Liang C."/>
            <person name="Lipzen A."/>
            <person name="Lutzoni F."/>
            <person name="Magnuson J."/>
            <person name="Mondo S."/>
            <person name="Nolan M."/>
            <person name="Ohm R."/>
            <person name="Pangilinan J."/>
            <person name="Park H.-J."/>
            <person name="Ramirez L."/>
            <person name="Alfaro M."/>
            <person name="Sun H."/>
            <person name="Tritt A."/>
            <person name="Yoshinaga Y."/>
            <person name="Zwiers L.-H."/>
            <person name="Turgeon B."/>
            <person name="Goodwin S."/>
            <person name="Spatafora J."/>
            <person name="Crous P."/>
            <person name="Grigoriev I."/>
        </authorList>
    </citation>
    <scope>NUCLEOTIDE SEQUENCE</scope>
    <source>
        <strain evidence="3">CBS 279.74</strain>
    </source>
</reference>
<dbReference type="Pfam" id="PF07859">
    <property type="entry name" value="Abhydrolase_3"/>
    <property type="match status" value="1"/>
</dbReference>
<dbReference type="SUPFAM" id="SSF53474">
    <property type="entry name" value="alpha/beta-Hydrolases"/>
    <property type="match status" value="1"/>
</dbReference>
<feature type="domain" description="Alpha/beta hydrolase fold-3" evidence="2">
    <location>
        <begin position="127"/>
        <end position="348"/>
    </location>
</feature>
<dbReference type="InterPro" id="IPR013094">
    <property type="entry name" value="AB_hydrolase_3"/>
</dbReference>
<dbReference type="PANTHER" id="PTHR48081">
    <property type="entry name" value="AB HYDROLASE SUPERFAMILY PROTEIN C4A8.06C"/>
    <property type="match status" value="1"/>
</dbReference>
<evidence type="ECO:0000256" key="1">
    <source>
        <dbReference type="ARBA" id="ARBA00022801"/>
    </source>
</evidence>
<dbReference type="InterPro" id="IPR029058">
    <property type="entry name" value="AB_hydrolase_fold"/>
</dbReference>
<gene>
    <name evidence="3" type="ORF">K504DRAFT_462243</name>
</gene>
<sequence length="376" mass="40911">MGLFAQQPFKGAYALSAIAFELVCMPFWLAKYFLASGRQIPSYTFRQALAVRVFYSFVYHASACQIVTPLPLTPGKEKEKFVLLKPAPDSYYKGPLLSEYVKPVEIGATWYPAPLSAVPDLSNATVILHFHGGAYVVGDGRTEATGYLATNLLKGTPATHVFAPQYRLSTLPASKTSDPFPAALQDCLSSYLYLINTLGISPKNIIISGDSAGANAAIAILRYISEYGSDLGIPAPSAALLWSPWIDLMAAFTGDFVRTHAEFGSDYISHAFTRWGCLAYAGLAGTSIFSNPYVTSLQKPFKTTVPLWANAGSAEVLYSDVKRFTDMMEKEGNDITLDVTEGVPHDIILVGNTLGFDTQTRAQVKRAGEWVRGLNR</sequence>
<protein>
    <submittedName>
        <fullName evidence="3">Alpha/beta-hydrolase</fullName>
    </submittedName>
</protein>
<name>A0A6G1KLR0_9PLEO</name>
<dbReference type="PANTHER" id="PTHR48081:SF8">
    <property type="entry name" value="ALPHA_BETA HYDROLASE FOLD-3 DOMAIN-CONTAINING PROTEIN-RELATED"/>
    <property type="match status" value="1"/>
</dbReference>
<keyword evidence="1 3" id="KW-0378">Hydrolase</keyword>
<accession>A0A6G1KLR0</accession>
<dbReference type="EMBL" id="MU005765">
    <property type="protein sequence ID" value="KAF2713740.1"/>
    <property type="molecule type" value="Genomic_DNA"/>
</dbReference>
<evidence type="ECO:0000313" key="3">
    <source>
        <dbReference type="EMBL" id="KAF2713740.1"/>
    </source>
</evidence>
<organism evidence="3 4">
    <name type="scientific">Pleomassaria siparia CBS 279.74</name>
    <dbReference type="NCBI Taxonomy" id="1314801"/>
    <lineage>
        <taxon>Eukaryota</taxon>
        <taxon>Fungi</taxon>
        <taxon>Dikarya</taxon>
        <taxon>Ascomycota</taxon>
        <taxon>Pezizomycotina</taxon>
        <taxon>Dothideomycetes</taxon>
        <taxon>Pleosporomycetidae</taxon>
        <taxon>Pleosporales</taxon>
        <taxon>Pleomassariaceae</taxon>
        <taxon>Pleomassaria</taxon>
    </lineage>
</organism>
<dbReference type="Gene3D" id="3.40.50.1820">
    <property type="entry name" value="alpha/beta hydrolase"/>
    <property type="match status" value="1"/>
</dbReference>
<dbReference type="Proteomes" id="UP000799428">
    <property type="component" value="Unassembled WGS sequence"/>
</dbReference>
<dbReference type="AlphaFoldDB" id="A0A6G1KLR0"/>